<dbReference type="InterPro" id="IPR032675">
    <property type="entry name" value="LRR_dom_sf"/>
</dbReference>
<dbReference type="Proteomes" id="UP000615446">
    <property type="component" value="Unassembled WGS sequence"/>
</dbReference>
<dbReference type="OrthoDB" id="2306360at2759"/>
<evidence type="ECO:0008006" key="4">
    <source>
        <dbReference type="Google" id="ProtNLM"/>
    </source>
</evidence>
<dbReference type="EMBL" id="BEXD01000568">
    <property type="protein sequence ID" value="GBB88549.1"/>
    <property type="molecule type" value="Genomic_DNA"/>
</dbReference>
<comment type="caution">
    <text evidence="1">The sequence shown here is derived from an EMBL/GenBank/DDBJ whole genome shotgun (WGS) entry which is preliminary data.</text>
</comment>
<proteinExistence type="predicted"/>
<dbReference type="AlphaFoldDB" id="A0A2Z6QRS8"/>
<evidence type="ECO:0000313" key="2">
    <source>
        <dbReference type="EMBL" id="GES77280.1"/>
    </source>
</evidence>
<protein>
    <recommendedName>
        <fullName evidence="4">F-box domain-containing protein</fullName>
    </recommendedName>
</protein>
<reference evidence="1 3" key="1">
    <citation type="submission" date="2017-11" db="EMBL/GenBank/DDBJ databases">
        <title>The genome of Rhizophagus clarus HR1 reveals common genetic basis of auxotrophy among arbuscular mycorrhizal fungi.</title>
        <authorList>
            <person name="Kobayashi Y."/>
        </authorList>
    </citation>
    <scope>NUCLEOTIDE SEQUENCE [LARGE SCALE GENOMIC DNA]</scope>
    <source>
        <strain evidence="1 3">HR1</strain>
    </source>
</reference>
<evidence type="ECO:0000313" key="1">
    <source>
        <dbReference type="EMBL" id="GBB88549.1"/>
    </source>
</evidence>
<dbReference type="EMBL" id="BLAL01000030">
    <property type="protein sequence ID" value="GES77280.1"/>
    <property type="molecule type" value="Genomic_DNA"/>
</dbReference>
<organism evidence="1 3">
    <name type="scientific">Rhizophagus clarus</name>
    <dbReference type="NCBI Taxonomy" id="94130"/>
    <lineage>
        <taxon>Eukaryota</taxon>
        <taxon>Fungi</taxon>
        <taxon>Fungi incertae sedis</taxon>
        <taxon>Mucoromycota</taxon>
        <taxon>Glomeromycotina</taxon>
        <taxon>Glomeromycetes</taxon>
        <taxon>Glomerales</taxon>
        <taxon>Glomeraceae</taxon>
        <taxon>Rhizophagus</taxon>
    </lineage>
</organism>
<evidence type="ECO:0000313" key="3">
    <source>
        <dbReference type="Proteomes" id="UP000247702"/>
    </source>
</evidence>
<reference evidence="2" key="2">
    <citation type="submission" date="2019-10" db="EMBL/GenBank/DDBJ databases">
        <title>Conservation and host-specific expression of non-tandemly repeated heterogenous ribosome RNA gene in arbuscular mycorrhizal fungi.</title>
        <authorList>
            <person name="Maeda T."/>
            <person name="Kobayashi Y."/>
            <person name="Nakagawa T."/>
            <person name="Ezawa T."/>
            <person name="Yamaguchi K."/>
            <person name="Bino T."/>
            <person name="Nishimoto Y."/>
            <person name="Shigenobu S."/>
            <person name="Kawaguchi M."/>
        </authorList>
    </citation>
    <scope>NUCLEOTIDE SEQUENCE</scope>
    <source>
        <strain evidence="2">HR1</strain>
    </source>
</reference>
<name>A0A2Z6QRS8_9GLOM</name>
<accession>A0A2Z6QRS8</accession>
<keyword evidence="3" id="KW-1185">Reference proteome</keyword>
<sequence length="493" mass="57597">MSKLNGDILYLIFKELQDNKKTLLLCLTVNKTWCELIIPILWKDPWKCVKEKGLLLSVIISHLSDESKNNLRNQGANILSNAYQRPLFNYISCCRHLSLNSLNELISAINDFNNNTDVFSTVRKEIINLFINENTRITHLIIPYQFDYQLHLIPGAKSCLSELEFLSCSTCINDDILFGLTELCKSIKELELFIGKDNNNYGIAKLIESPNKLSNVHLLINGDLKKDLLSFCKVLENSLIKHAINMQYFMITEQPTTKILSSFENLIRLELGYTSNKSTWNCLENLSLPLLQTLKTRSVPVKVLTSIIKNTKGYLSEIDIDYIFHTNNDNEKIIRTIYQKCPNLNYLKLMIRSCNILEFEKLLINCQYLNGLYIIIENDIWFDGGDHIFNWNLLFEALIRSSPINLFKFKFYFYEAPKLESLKLFLDNWKGKRSMLLQTIQDYSWGVFFGIEMEHFDLIDEFKTRGIVKKYDHSNLLNESNTFEDFEWIHENN</sequence>
<dbReference type="Proteomes" id="UP000247702">
    <property type="component" value="Unassembled WGS sequence"/>
</dbReference>
<dbReference type="Gene3D" id="3.80.10.10">
    <property type="entry name" value="Ribonuclease Inhibitor"/>
    <property type="match status" value="1"/>
</dbReference>
<gene>
    <name evidence="2" type="ORF">RCL2_000466400</name>
    <name evidence="1" type="ORF">RclHR1_15090008</name>
</gene>